<comment type="caution">
    <text evidence="2">The sequence shown here is derived from an EMBL/GenBank/DDBJ whole genome shotgun (WGS) entry which is preliminary data.</text>
</comment>
<evidence type="ECO:0000256" key="1">
    <source>
        <dbReference type="SAM" id="MobiDB-lite"/>
    </source>
</evidence>
<dbReference type="EMBL" id="VEPZ02001236">
    <property type="protein sequence ID" value="KAE8684882.1"/>
    <property type="molecule type" value="Genomic_DNA"/>
</dbReference>
<feature type="compositionally biased region" description="Basic and acidic residues" evidence="1">
    <location>
        <begin position="110"/>
        <end position="123"/>
    </location>
</feature>
<name>A0A6A2Z1D5_HIBSY</name>
<dbReference type="PANTHER" id="PTHR34361">
    <property type="entry name" value="OS08G0157800 PROTEIN"/>
    <property type="match status" value="1"/>
</dbReference>
<reference evidence="2" key="1">
    <citation type="submission" date="2019-09" db="EMBL/GenBank/DDBJ databases">
        <title>Draft genome information of white flower Hibiscus syriacus.</title>
        <authorList>
            <person name="Kim Y.-M."/>
        </authorList>
    </citation>
    <scope>NUCLEOTIDE SEQUENCE [LARGE SCALE GENOMIC DNA]</scope>
    <source>
        <strain evidence="2">YM2019G1</strain>
    </source>
</reference>
<proteinExistence type="predicted"/>
<sequence>MGFGTSGETNTRSELRGLRRTDSSHFGTEQPPFIAVNDGRNENGLVVGGEKMEKRRKKRDTAVDACPSVSHTVPFKNFDTGINRNDTILTGNNLSSVNEYHSLLNFGSKNDSDPSQHRSHLDENSYLSGESSASRSEELLTSNMASKDASDLLFIAKSGDASSREVQIISTLMLTPYWKGALYSHISPFGSSEPVSVQPVNKLEVWDGSTGQALSFIPTNAANTVELPSGKQNKIAMSVEHGNMEHGSVSSLTFPFVSIMSYAMSV</sequence>
<dbReference type="Proteomes" id="UP000436088">
    <property type="component" value="Unassembled WGS sequence"/>
</dbReference>
<feature type="compositionally biased region" description="Polar residues" evidence="1">
    <location>
        <begin position="1"/>
        <end position="10"/>
    </location>
</feature>
<evidence type="ECO:0000313" key="3">
    <source>
        <dbReference type="Proteomes" id="UP000436088"/>
    </source>
</evidence>
<keyword evidence="3" id="KW-1185">Reference proteome</keyword>
<accession>A0A6A2Z1D5</accession>
<gene>
    <name evidence="2" type="ORF">F3Y22_tig00111105pilonHSYRG00641</name>
</gene>
<dbReference type="PANTHER" id="PTHR34361:SF2">
    <property type="entry name" value="OS08G0157800 PROTEIN"/>
    <property type="match status" value="1"/>
</dbReference>
<feature type="compositionally biased region" description="Basic and acidic residues" evidence="1">
    <location>
        <begin position="11"/>
        <end position="23"/>
    </location>
</feature>
<feature type="region of interest" description="Disordered" evidence="1">
    <location>
        <begin position="108"/>
        <end position="138"/>
    </location>
</feature>
<protein>
    <submittedName>
        <fullName evidence="2">Uncharacterized protein</fullName>
    </submittedName>
</protein>
<dbReference type="AlphaFoldDB" id="A0A6A2Z1D5"/>
<organism evidence="2 3">
    <name type="scientific">Hibiscus syriacus</name>
    <name type="common">Rose of Sharon</name>
    <dbReference type="NCBI Taxonomy" id="106335"/>
    <lineage>
        <taxon>Eukaryota</taxon>
        <taxon>Viridiplantae</taxon>
        <taxon>Streptophyta</taxon>
        <taxon>Embryophyta</taxon>
        <taxon>Tracheophyta</taxon>
        <taxon>Spermatophyta</taxon>
        <taxon>Magnoliopsida</taxon>
        <taxon>eudicotyledons</taxon>
        <taxon>Gunneridae</taxon>
        <taxon>Pentapetalae</taxon>
        <taxon>rosids</taxon>
        <taxon>malvids</taxon>
        <taxon>Malvales</taxon>
        <taxon>Malvaceae</taxon>
        <taxon>Malvoideae</taxon>
        <taxon>Hibiscus</taxon>
    </lineage>
</organism>
<feature type="region of interest" description="Disordered" evidence="1">
    <location>
        <begin position="1"/>
        <end position="42"/>
    </location>
</feature>
<feature type="compositionally biased region" description="Polar residues" evidence="1">
    <location>
        <begin position="125"/>
        <end position="138"/>
    </location>
</feature>
<evidence type="ECO:0000313" key="2">
    <source>
        <dbReference type="EMBL" id="KAE8684882.1"/>
    </source>
</evidence>